<protein>
    <submittedName>
        <fullName evidence="1">Uncharacterized protein</fullName>
    </submittedName>
</protein>
<dbReference type="EMBL" id="DRMS01000100">
    <property type="protein sequence ID" value="HFC91666.1"/>
    <property type="molecule type" value="Genomic_DNA"/>
</dbReference>
<sequence length="376" mass="40031">MLKQIIGAVFIVTFITACGGSDKIRVAQGKFKDSGNTSGVSYESGQQSGVTGAEGSFSYEVGNTVRFSIGKVVLGETLGKTVIRPVDLVPNGNFDSIPVQNIVRFLMMLDDDTNPNTGINISNNVQVIAKTWPPIDFASQNFEDNLVAIIANVVSVEEKVHTLPTAMVAKNHLKSAFLCDYAGVYKGAFSGNDKGNFGAFVDAITGKVTGLAYSTDNQLSMTLKSESPIDHNNKMAFVVGSTSSDAVFKGSFISTNALEGTWTNDTLNGHFTGERVGGNADANYRFSAIYNGSDNGLFSFDIDKNNRITGVAYSIKQNKLLPLSGRLDKTKLNAQSSDNTALTATLDIATGKISGGWMNTEKGLFGTLEGTGCRLN</sequence>
<accession>A0A7V2SY97</accession>
<reference evidence="1" key="1">
    <citation type="journal article" date="2020" name="mSystems">
        <title>Genome- and Community-Level Interaction Insights into Carbon Utilization and Element Cycling Functions of Hydrothermarchaeota in Hydrothermal Sediment.</title>
        <authorList>
            <person name="Zhou Z."/>
            <person name="Liu Y."/>
            <person name="Xu W."/>
            <person name="Pan J."/>
            <person name="Luo Z.H."/>
            <person name="Li M."/>
        </authorList>
    </citation>
    <scope>NUCLEOTIDE SEQUENCE [LARGE SCALE GENOMIC DNA]</scope>
    <source>
        <strain evidence="1">HyVt-493</strain>
    </source>
</reference>
<dbReference type="Proteomes" id="UP000885750">
    <property type="component" value="Unassembled WGS sequence"/>
</dbReference>
<organism evidence="1">
    <name type="scientific">Leucothrix mucor</name>
    <dbReference type="NCBI Taxonomy" id="45248"/>
    <lineage>
        <taxon>Bacteria</taxon>
        <taxon>Pseudomonadati</taxon>
        <taxon>Pseudomonadota</taxon>
        <taxon>Gammaproteobacteria</taxon>
        <taxon>Thiotrichales</taxon>
        <taxon>Thiotrichaceae</taxon>
        <taxon>Leucothrix</taxon>
    </lineage>
</organism>
<comment type="caution">
    <text evidence="1">The sequence shown here is derived from an EMBL/GenBank/DDBJ whole genome shotgun (WGS) entry which is preliminary data.</text>
</comment>
<dbReference type="AlphaFoldDB" id="A0A7V2SY97"/>
<dbReference type="PROSITE" id="PS51257">
    <property type="entry name" value="PROKAR_LIPOPROTEIN"/>
    <property type="match status" value="1"/>
</dbReference>
<gene>
    <name evidence="1" type="ORF">ENJ51_02505</name>
</gene>
<name>A0A7V2SY97_LEUMU</name>
<proteinExistence type="predicted"/>
<evidence type="ECO:0000313" key="1">
    <source>
        <dbReference type="EMBL" id="HFC91666.1"/>
    </source>
</evidence>